<feature type="transmembrane region" description="Helical" evidence="1">
    <location>
        <begin position="12"/>
        <end position="34"/>
    </location>
</feature>
<reference evidence="2" key="1">
    <citation type="submission" date="2022-10" db="EMBL/GenBank/DDBJ databases">
        <title>Characterization and whole genome sequencing of a new Roseateles species, isolated from fresh water.</title>
        <authorList>
            <person name="Guliayeva D.Y."/>
            <person name="Akhremchuk A.E."/>
            <person name="Sikolenko M.A."/>
            <person name="Valentovich L.N."/>
            <person name="Sidarenka A.V."/>
        </authorList>
    </citation>
    <scope>NUCLEOTIDE SEQUENCE</scope>
    <source>
        <strain evidence="2">BIM B-1768</strain>
    </source>
</reference>
<name>A0ABY6AVF7_9BURK</name>
<sequence>MQTLFSCFPTGLPGIALLLMRVALCMLVAEVTGWPSDPLNRGAMAVIAWAASAALVIGFLTPVIAILCVLVVGRAWLLMPPAVDLMQICLVLEAVALALLGPGAYSLDARCFGRRRIVFARDDETDAP</sequence>
<feature type="transmembrane region" description="Helical" evidence="1">
    <location>
        <begin position="46"/>
        <end position="73"/>
    </location>
</feature>
<proteinExistence type="predicted"/>
<evidence type="ECO:0008006" key="4">
    <source>
        <dbReference type="Google" id="ProtNLM"/>
    </source>
</evidence>
<evidence type="ECO:0000256" key="1">
    <source>
        <dbReference type="SAM" id="Phobius"/>
    </source>
</evidence>
<evidence type="ECO:0000313" key="3">
    <source>
        <dbReference type="Proteomes" id="UP001064933"/>
    </source>
</evidence>
<protein>
    <recommendedName>
        <fullName evidence="4">DoxX</fullName>
    </recommendedName>
</protein>
<dbReference type="RefSeq" id="WP_261756517.1">
    <property type="nucleotide sequence ID" value="NZ_CP104562.2"/>
</dbReference>
<organism evidence="2 3">
    <name type="scientific">Roseateles amylovorans</name>
    <dbReference type="NCBI Taxonomy" id="2978473"/>
    <lineage>
        <taxon>Bacteria</taxon>
        <taxon>Pseudomonadati</taxon>
        <taxon>Pseudomonadota</taxon>
        <taxon>Betaproteobacteria</taxon>
        <taxon>Burkholderiales</taxon>
        <taxon>Sphaerotilaceae</taxon>
        <taxon>Roseateles</taxon>
    </lineage>
</organism>
<dbReference type="EMBL" id="CP104562">
    <property type="protein sequence ID" value="UXH76780.1"/>
    <property type="molecule type" value="Genomic_DNA"/>
</dbReference>
<keyword evidence="1" id="KW-0812">Transmembrane</keyword>
<keyword evidence="1" id="KW-0472">Membrane</keyword>
<gene>
    <name evidence="2" type="ORF">N4261_17295</name>
</gene>
<keyword evidence="1" id="KW-1133">Transmembrane helix</keyword>
<evidence type="ECO:0000313" key="2">
    <source>
        <dbReference type="EMBL" id="UXH76780.1"/>
    </source>
</evidence>
<feature type="transmembrane region" description="Helical" evidence="1">
    <location>
        <begin position="85"/>
        <end position="107"/>
    </location>
</feature>
<accession>A0ABY6AVF7</accession>
<dbReference type="Proteomes" id="UP001064933">
    <property type="component" value="Chromosome"/>
</dbReference>
<keyword evidence="3" id="KW-1185">Reference proteome</keyword>